<proteinExistence type="predicted"/>
<gene>
    <name evidence="2" type="ORF">B8W67_05430</name>
</gene>
<accession>A0AA91SSF1</accession>
<evidence type="ECO:0000313" key="3">
    <source>
        <dbReference type="Proteomes" id="UP000193577"/>
    </source>
</evidence>
<comment type="caution">
    <text evidence="2">The sequence shown here is derived from an EMBL/GenBank/DDBJ whole genome shotgun (WGS) entry which is preliminary data.</text>
</comment>
<dbReference type="AlphaFoldDB" id="A0AA91SSF1"/>
<reference evidence="2 3" key="1">
    <citation type="submission" date="2017-04" db="EMBL/GenBank/DDBJ databases">
        <title>The new phylogeny of genus Mycobacterium.</title>
        <authorList>
            <person name="Tortoli E."/>
            <person name="Trovato A."/>
            <person name="Cirillo D.M."/>
        </authorList>
    </citation>
    <scope>NUCLEOTIDE SEQUENCE [LARGE SCALE GENOMIC DNA]</scope>
    <source>
        <strain evidence="2 3">KCTC 19819</strain>
    </source>
</reference>
<feature type="region of interest" description="Disordered" evidence="1">
    <location>
        <begin position="1"/>
        <end position="22"/>
    </location>
</feature>
<name>A0AA91SSF1_9MYCO</name>
<organism evidence="2 3">
    <name type="scientific">Mycolicibacillus koreensis</name>
    <dbReference type="NCBI Taxonomy" id="1069220"/>
    <lineage>
        <taxon>Bacteria</taxon>
        <taxon>Bacillati</taxon>
        <taxon>Actinomycetota</taxon>
        <taxon>Actinomycetes</taxon>
        <taxon>Mycobacteriales</taxon>
        <taxon>Mycobacteriaceae</taxon>
        <taxon>Mycolicibacillus</taxon>
    </lineage>
</organism>
<evidence type="ECO:0000256" key="1">
    <source>
        <dbReference type="SAM" id="MobiDB-lite"/>
    </source>
</evidence>
<dbReference type="Proteomes" id="UP000193577">
    <property type="component" value="Unassembled WGS sequence"/>
</dbReference>
<feature type="compositionally biased region" description="Low complexity" evidence="1">
    <location>
        <begin position="1"/>
        <end position="16"/>
    </location>
</feature>
<sequence length="357" mass="38721">MSRFAPPRGRVAVAPPVSAPPPAAEVVHINSAPSRMAARQPYEPPAALIPDPPKIPGKWEAEYTSDRKQYVVPGLDGIKQTETFTRATTHAKVLDDSSALIDWKQRATVLGLARNPEFLDELSTGGAEHISELDYGAKKMLNRLANKAGRSVGTDDASLFGTKLHAYLEALIEGVITMDDVPDELRGYLEVLFAAMRKHGLSFMGRMVERTVFIPATGMVGTMDFATVDADGVMCVGDLKTSGSIDFSWVAIAVQLAQYANATMMLSWDGSRWEKMPQVSKVIAKVASVPKDAPVPFCRIYSVDLTIGAELMHMATRINQLRSTALRCASHPELRQPSDEMVAFADGEAVTAYLAGL</sequence>
<protein>
    <submittedName>
        <fullName evidence="2">Uncharacterized protein</fullName>
    </submittedName>
</protein>
<evidence type="ECO:0000313" key="2">
    <source>
        <dbReference type="EMBL" id="OSC34690.1"/>
    </source>
</evidence>
<keyword evidence="3" id="KW-1185">Reference proteome</keyword>
<dbReference type="EMBL" id="NCXO01000008">
    <property type="protein sequence ID" value="OSC34690.1"/>
    <property type="molecule type" value="Genomic_DNA"/>
</dbReference>